<comment type="caution">
    <text evidence="1">The sequence shown here is derived from an EMBL/GenBank/DDBJ whole genome shotgun (WGS) entry which is preliminary data.</text>
</comment>
<sequence>MGQSVVKEEENTVKSKAIFSEDFL</sequence>
<keyword evidence="2" id="KW-1185">Reference proteome</keyword>
<accession>A0A1R3J3D6</accession>
<organism evidence="1 2">
    <name type="scientific">Corchorus capsularis</name>
    <name type="common">Jute</name>
    <dbReference type="NCBI Taxonomy" id="210143"/>
    <lineage>
        <taxon>Eukaryota</taxon>
        <taxon>Viridiplantae</taxon>
        <taxon>Streptophyta</taxon>
        <taxon>Embryophyta</taxon>
        <taxon>Tracheophyta</taxon>
        <taxon>Spermatophyta</taxon>
        <taxon>Magnoliopsida</taxon>
        <taxon>eudicotyledons</taxon>
        <taxon>Gunneridae</taxon>
        <taxon>Pentapetalae</taxon>
        <taxon>rosids</taxon>
        <taxon>malvids</taxon>
        <taxon>Malvales</taxon>
        <taxon>Malvaceae</taxon>
        <taxon>Grewioideae</taxon>
        <taxon>Apeibeae</taxon>
        <taxon>Corchorus</taxon>
    </lineage>
</organism>
<evidence type="ECO:0000313" key="1">
    <source>
        <dbReference type="EMBL" id="OMO89353.1"/>
    </source>
</evidence>
<protein>
    <submittedName>
        <fullName evidence="1">Uncharacterized protein</fullName>
    </submittedName>
</protein>
<dbReference type="AlphaFoldDB" id="A0A1R3J3D6"/>
<proteinExistence type="predicted"/>
<evidence type="ECO:0000313" key="2">
    <source>
        <dbReference type="Proteomes" id="UP000188268"/>
    </source>
</evidence>
<dbReference type="EMBL" id="AWWV01008740">
    <property type="protein sequence ID" value="OMO89353.1"/>
    <property type="molecule type" value="Genomic_DNA"/>
</dbReference>
<dbReference type="Gramene" id="OMO89353">
    <property type="protein sequence ID" value="OMO89353"/>
    <property type="gene ID" value="CCACVL1_07891"/>
</dbReference>
<dbReference type="Proteomes" id="UP000188268">
    <property type="component" value="Unassembled WGS sequence"/>
</dbReference>
<reference evidence="1 2" key="1">
    <citation type="submission" date="2013-09" db="EMBL/GenBank/DDBJ databases">
        <title>Corchorus capsularis genome sequencing.</title>
        <authorList>
            <person name="Alam M."/>
            <person name="Haque M.S."/>
            <person name="Islam M.S."/>
            <person name="Emdad E.M."/>
            <person name="Islam M.M."/>
            <person name="Ahmed B."/>
            <person name="Halim A."/>
            <person name="Hossen Q.M.M."/>
            <person name="Hossain M.Z."/>
            <person name="Ahmed R."/>
            <person name="Khan M.M."/>
            <person name="Islam R."/>
            <person name="Rashid M.M."/>
            <person name="Khan S.A."/>
            <person name="Rahman M.S."/>
            <person name="Alam M."/>
        </authorList>
    </citation>
    <scope>NUCLEOTIDE SEQUENCE [LARGE SCALE GENOMIC DNA]</scope>
    <source>
        <strain evidence="2">cv. CVL-1</strain>
        <tissue evidence="1">Whole seedling</tissue>
    </source>
</reference>
<gene>
    <name evidence="1" type="ORF">CCACVL1_07891</name>
</gene>
<name>A0A1R3J3D6_COCAP</name>